<dbReference type="Pfam" id="PF01261">
    <property type="entry name" value="AP_endonuc_2"/>
    <property type="match status" value="1"/>
</dbReference>
<dbReference type="PANTHER" id="PTHR12110:SF21">
    <property type="entry name" value="XYLOSE ISOMERASE-LIKE TIM BARREL DOMAIN-CONTAINING PROTEIN"/>
    <property type="match status" value="1"/>
</dbReference>
<accession>A0AA95JC46</accession>
<dbReference type="SUPFAM" id="SSF51658">
    <property type="entry name" value="Xylose isomerase-like"/>
    <property type="match status" value="1"/>
</dbReference>
<dbReference type="Proteomes" id="UP001178662">
    <property type="component" value="Chromosome"/>
</dbReference>
<reference evidence="2" key="1">
    <citation type="submission" date="2023-03" db="EMBL/GenBank/DDBJ databases">
        <title>Andean soil-derived lignocellulolytic bacterial consortium as a source of novel taxa and putative plastic-active enzymes.</title>
        <authorList>
            <person name="Diaz-Garcia L."/>
            <person name="Chuvochina M."/>
            <person name="Feuerriegel G."/>
            <person name="Bunk B."/>
            <person name="Sproer C."/>
            <person name="Streit W.R."/>
            <person name="Rodriguez L.M."/>
            <person name="Overmann J."/>
            <person name="Jimenez D.J."/>
        </authorList>
    </citation>
    <scope>NUCLEOTIDE SEQUENCE</scope>
    <source>
        <strain evidence="2">MAG 2441</strain>
    </source>
</reference>
<evidence type="ECO:0000313" key="3">
    <source>
        <dbReference type="Proteomes" id="UP001178662"/>
    </source>
</evidence>
<dbReference type="InterPro" id="IPR013022">
    <property type="entry name" value="Xyl_isomerase-like_TIM-brl"/>
</dbReference>
<dbReference type="GO" id="GO:0016853">
    <property type="term" value="F:isomerase activity"/>
    <property type="evidence" value="ECO:0007669"/>
    <property type="project" value="UniProtKB-KW"/>
</dbReference>
<keyword evidence="3" id="KW-1185">Reference proteome</keyword>
<protein>
    <submittedName>
        <fullName evidence="2">Sugar phosphate isomerase/epimerase</fullName>
    </submittedName>
</protein>
<dbReference type="EMBL" id="CP119317">
    <property type="protein sequence ID" value="WEK54801.1"/>
    <property type="molecule type" value="Genomic_DNA"/>
</dbReference>
<gene>
    <name evidence="2" type="ORF">P0Y55_01605</name>
</gene>
<dbReference type="InterPro" id="IPR036237">
    <property type="entry name" value="Xyl_isomerase-like_sf"/>
</dbReference>
<dbReference type="PANTHER" id="PTHR12110">
    <property type="entry name" value="HYDROXYPYRUVATE ISOMERASE"/>
    <property type="match status" value="1"/>
</dbReference>
<evidence type="ECO:0000313" key="2">
    <source>
        <dbReference type="EMBL" id="WEK54801.1"/>
    </source>
</evidence>
<name>A0AA95JC46_9BACL</name>
<dbReference type="InterPro" id="IPR050312">
    <property type="entry name" value="IolE/XylAMocC-like"/>
</dbReference>
<proteinExistence type="predicted"/>
<organism evidence="2 3">
    <name type="scientific">Candidatus Cohnella colombiensis</name>
    <dbReference type="NCBI Taxonomy" id="3121368"/>
    <lineage>
        <taxon>Bacteria</taxon>
        <taxon>Bacillati</taxon>
        <taxon>Bacillota</taxon>
        <taxon>Bacilli</taxon>
        <taxon>Bacillales</taxon>
        <taxon>Paenibacillaceae</taxon>
        <taxon>Cohnella</taxon>
    </lineage>
</organism>
<dbReference type="Gene3D" id="3.20.20.150">
    <property type="entry name" value="Divalent-metal-dependent TIM barrel enzymes"/>
    <property type="match status" value="1"/>
</dbReference>
<dbReference type="AlphaFoldDB" id="A0AA95JC46"/>
<keyword evidence="2" id="KW-0413">Isomerase</keyword>
<feature type="domain" description="Xylose isomerase-like TIM barrel" evidence="1">
    <location>
        <begin position="22"/>
        <end position="270"/>
    </location>
</feature>
<evidence type="ECO:0000259" key="1">
    <source>
        <dbReference type="Pfam" id="PF01261"/>
    </source>
</evidence>
<sequence>MIRLGGPIYIANPDPDQWINALKQEGYTAAVCPVDSDADTSLIDAFRAAAEQNDILIAEVGAWSNPISPDDAERLQALDKCKRQLYLADRIGARCCVNIAGSRNRDQWDGPHPDNYSEDTFALVVDTVRNIIDEVKPENACFALEAMPWMIPDSADSYLELVRAIDRKKFAVHFDPVNIINHPRQYYRNGAMIRDFIAKLGSAIVTCHAKDIRLNTKLTVHLEEVVPGNGELAYGVLLRELHNLGREIPLILEHLSSEEEYRTAAKYIRSVAAREQIELRA</sequence>